<keyword evidence="2" id="KW-1185">Reference proteome</keyword>
<accession>A0AAP0GCX9</accession>
<evidence type="ECO:0000313" key="2">
    <source>
        <dbReference type="Proteomes" id="UP001418222"/>
    </source>
</evidence>
<gene>
    <name evidence="1" type="ORF">KSP39_PZI004714</name>
</gene>
<protein>
    <submittedName>
        <fullName evidence="1">Uncharacterized protein</fullName>
    </submittedName>
</protein>
<dbReference type="PANTHER" id="PTHR33210">
    <property type="entry name" value="PROTODERMAL FACTOR 1"/>
    <property type="match status" value="1"/>
</dbReference>
<proteinExistence type="predicted"/>
<dbReference type="PANTHER" id="PTHR33210:SF16">
    <property type="entry name" value="OS04G0517000 PROTEIN"/>
    <property type="match status" value="1"/>
</dbReference>
<dbReference type="Proteomes" id="UP001418222">
    <property type="component" value="Unassembled WGS sequence"/>
</dbReference>
<evidence type="ECO:0000313" key="1">
    <source>
        <dbReference type="EMBL" id="KAK8951883.1"/>
    </source>
</evidence>
<dbReference type="AlphaFoldDB" id="A0AAP0GCX9"/>
<dbReference type="EMBL" id="JBBWWQ010000003">
    <property type="protein sequence ID" value="KAK8951883.1"/>
    <property type="molecule type" value="Genomic_DNA"/>
</dbReference>
<dbReference type="InterPro" id="IPR039923">
    <property type="entry name" value="Protodermal_1"/>
</dbReference>
<name>A0AAP0GCX9_9ASPA</name>
<organism evidence="1 2">
    <name type="scientific">Platanthera zijinensis</name>
    <dbReference type="NCBI Taxonomy" id="2320716"/>
    <lineage>
        <taxon>Eukaryota</taxon>
        <taxon>Viridiplantae</taxon>
        <taxon>Streptophyta</taxon>
        <taxon>Embryophyta</taxon>
        <taxon>Tracheophyta</taxon>
        <taxon>Spermatophyta</taxon>
        <taxon>Magnoliopsida</taxon>
        <taxon>Liliopsida</taxon>
        <taxon>Asparagales</taxon>
        <taxon>Orchidaceae</taxon>
        <taxon>Orchidoideae</taxon>
        <taxon>Orchideae</taxon>
        <taxon>Orchidinae</taxon>
        <taxon>Platanthera</taxon>
    </lineage>
</organism>
<comment type="caution">
    <text evidence="1">The sequence shown here is derived from an EMBL/GenBank/DDBJ whole genome shotgun (WGS) entry which is preliminary data.</text>
</comment>
<reference evidence="1 2" key="1">
    <citation type="journal article" date="2022" name="Nat. Plants">
        <title>Genomes of leafy and leafless Platanthera orchids illuminate the evolution of mycoheterotrophy.</title>
        <authorList>
            <person name="Li M.H."/>
            <person name="Liu K.W."/>
            <person name="Li Z."/>
            <person name="Lu H.C."/>
            <person name="Ye Q.L."/>
            <person name="Zhang D."/>
            <person name="Wang J.Y."/>
            <person name="Li Y.F."/>
            <person name="Zhong Z.M."/>
            <person name="Liu X."/>
            <person name="Yu X."/>
            <person name="Liu D.K."/>
            <person name="Tu X.D."/>
            <person name="Liu B."/>
            <person name="Hao Y."/>
            <person name="Liao X.Y."/>
            <person name="Jiang Y.T."/>
            <person name="Sun W.H."/>
            <person name="Chen J."/>
            <person name="Chen Y.Q."/>
            <person name="Ai Y."/>
            <person name="Zhai J.W."/>
            <person name="Wu S.S."/>
            <person name="Zhou Z."/>
            <person name="Hsiao Y.Y."/>
            <person name="Wu W.L."/>
            <person name="Chen Y.Y."/>
            <person name="Lin Y.F."/>
            <person name="Hsu J.L."/>
            <person name="Li C.Y."/>
            <person name="Wang Z.W."/>
            <person name="Zhao X."/>
            <person name="Zhong W.Y."/>
            <person name="Ma X.K."/>
            <person name="Ma L."/>
            <person name="Huang J."/>
            <person name="Chen G.Z."/>
            <person name="Huang M.Z."/>
            <person name="Huang L."/>
            <person name="Peng D.H."/>
            <person name="Luo Y.B."/>
            <person name="Zou S.Q."/>
            <person name="Chen S.P."/>
            <person name="Lan S."/>
            <person name="Tsai W.C."/>
            <person name="Van de Peer Y."/>
            <person name="Liu Z.J."/>
        </authorList>
    </citation>
    <scope>NUCLEOTIDE SEQUENCE [LARGE SCALE GENOMIC DNA]</scope>
    <source>
        <strain evidence="1">Lor287</strain>
    </source>
</reference>
<sequence length="53" mass="5781">MKQASTALLNAYTRPGYPYNPWEVKALLLEAVLSEEDAASQAEVFSQANHGCP</sequence>